<feature type="domain" description="Gfo/Idh/MocA-like oxidoreductase N-terminal" evidence="1">
    <location>
        <begin position="5"/>
        <end position="129"/>
    </location>
</feature>
<dbReference type="Gene3D" id="3.40.50.720">
    <property type="entry name" value="NAD(P)-binding Rossmann-like Domain"/>
    <property type="match status" value="1"/>
</dbReference>
<keyword evidence="3" id="KW-1185">Reference proteome</keyword>
<protein>
    <submittedName>
        <fullName evidence="2">Dehydrogenase</fullName>
    </submittedName>
</protein>
<evidence type="ECO:0000313" key="2">
    <source>
        <dbReference type="EMBL" id="MDR6227500.1"/>
    </source>
</evidence>
<comment type="caution">
    <text evidence="2">The sequence shown here is derived from an EMBL/GenBank/DDBJ whole genome shotgun (WGS) entry which is preliminary data.</text>
</comment>
<name>A0ABU1IUS5_9BACL</name>
<reference evidence="2 3" key="1">
    <citation type="submission" date="2023-07" db="EMBL/GenBank/DDBJ databases">
        <title>Genomic Encyclopedia of Type Strains, Phase IV (KMG-IV): sequencing the most valuable type-strain genomes for metagenomic binning, comparative biology and taxonomic classification.</title>
        <authorList>
            <person name="Goeker M."/>
        </authorList>
    </citation>
    <scope>NUCLEOTIDE SEQUENCE [LARGE SCALE GENOMIC DNA]</scope>
    <source>
        <strain evidence="2 3">DSM 45903</strain>
    </source>
</reference>
<dbReference type="InterPro" id="IPR036291">
    <property type="entry name" value="NAD(P)-bd_dom_sf"/>
</dbReference>
<dbReference type="Proteomes" id="UP001185012">
    <property type="component" value="Unassembled WGS sequence"/>
</dbReference>
<dbReference type="RefSeq" id="WP_309868557.1">
    <property type="nucleotide sequence ID" value="NZ_JAVDQG010000010.1"/>
</dbReference>
<evidence type="ECO:0000313" key="3">
    <source>
        <dbReference type="Proteomes" id="UP001185012"/>
    </source>
</evidence>
<dbReference type="InterPro" id="IPR000683">
    <property type="entry name" value="Gfo/Idh/MocA-like_OxRdtase_N"/>
</dbReference>
<gene>
    <name evidence="2" type="ORF">JOE21_003523</name>
</gene>
<sequence>MVTKSVAIVGTGQIGRRHLESLARSEMQLIVYAVEPFSSALIQAKEIVQKTTSGCSRLVCCQNIHDLPDALDLVIVATTADVRRFAVEELLRGRRIPFLILEKVVFQDADSFSAVQRLIQEKKVQTWVNCPMRLHPFFRHLKEKMRLASRVTYHASGTRLGLGSNSIHHLDLFAYLTKHPIEQLFAEDLDPVVHPAKRPGFVEFTGTLRGRSSNGSITITSYDREGTPLTLFLDSDILRCAVHPLEGYVWLADERTGWRWERKDYPVLLQSQLTSRIVKDILTNGRSDLPTFEESLRLHLPLLRVLGEHHSQVTKKGGSVCPIT</sequence>
<dbReference type="SUPFAM" id="SSF51735">
    <property type="entry name" value="NAD(P)-binding Rossmann-fold domains"/>
    <property type="match status" value="1"/>
</dbReference>
<evidence type="ECO:0000259" key="1">
    <source>
        <dbReference type="Pfam" id="PF01408"/>
    </source>
</evidence>
<accession>A0ABU1IUS5</accession>
<dbReference type="EMBL" id="JAVDQG010000010">
    <property type="protein sequence ID" value="MDR6227500.1"/>
    <property type="molecule type" value="Genomic_DNA"/>
</dbReference>
<organism evidence="2 3">
    <name type="scientific">Desmospora profundinema</name>
    <dbReference type="NCBI Taxonomy" id="1571184"/>
    <lineage>
        <taxon>Bacteria</taxon>
        <taxon>Bacillati</taxon>
        <taxon>Bacillota</taxon>
        <taxon>Bacilli</taxon>
        <taxon>Bacillales</taxon>
        <taxon>Thermoactinomycetaceae</taxon>
        <taxon>Desmospora</taxon>
    </lineage>
</organism>
<dbReference type="Pfam" id="PF01408">
    <property type="entry name" value="GFO_IDH_MocA"/>
    <property type="match status" value="1"/>
</dbReference>
<proteinExistence type="predicted"/>